<feature type="transmembrane region" description="Helical" evidence="1">
    <location>
        <begin position="119"/>
        <end position="141"/>
    </location>
</feature>
<feature type="transmembrane region" description="Helical" evidence="1">
    <location>
        <begin position="59"/>
        <end position="78"/>
    </location>
</feature>
<proteinExistence type="predicted"/>
<dbReference type="EMBL" id="CP035806">
    <property type="protein sequence ID" value="QBE49436.1"/>
    <property type="molecule type" value="Genomic_DNA"/>
</dbReference>
<evidence type="ECO:0008006" key="4">
    <source>
        <dbReference type="Google" id="ProtNLM"/>
    </source>
</evidence>
<dbReference type="KEGG" id="ltr:EVS81_11795"/>
<organism evidence="2 3">
    <name type="scientific">Leucobacter triazinivorans</name>
    <dbReference type="NCBI Taxonomy" id="1784719"/>
    <lineage>
        <taxon>Bacteria</taxon>
        <taxon>Bacillati</taxon>
        <taxon>Actinomycetota</taxon>
        <taxon>Actinomycetes</taxon>
        <taxon>Micrococcales</taxon>
        <taxon>Microbacteriaceae</taxon>
        <taxon>Leucobacter</taxon>
    </lineage>
</organism>
<accession>A0A4P6KG82</accession>
<keyword evidence="1" id="KW-0472">Membrane</keyword>
<keyword evidence="1" id="KW-1133">Transmembrane helix</keyword>
<evidence type="ECO:0000256" key="1">
    <source>
        <dbReference type="SAM" id="Phobius"/>
    </source>
</evidence>
<evidence type="ECO:0000313" key="2">
    <source>
        <dbReference type="EMBL" id="QBE49436.1"/>
    </source>
</evidence>
<keyword evidence="3" id="KW-1185">Reference proteome</keyword>
<protein>
    <recommendedName>
        <fullName evidence="4">Integral membrane protein</fullName>
    </recommendedName>
</protein>
<reference evidence="2 3" key="1">
    <citation type="submission" date="2019-02" db="EMBL/GenBank/DDBJ databases">
        <authorList>
            <person name="Sun L."/>
            <person name="Pan D."/>
            <person name="Wu X."/>
        </authorList>
    </citation>
    <scope>NUCLEOTIDE SEQUENCE [LARGE SCALE GENOMIC DNA]</scope>
    <source>
        <strain evidence="2 3">JW-1</strain>
    </source>
</reference>
<feature type="transmembrane region" description="Helical" evidence="1">
    <location>
        <begin position="29"/>
        <end position="47"/>
    </location>
</feature>
<dbReference type="Proteomes" id="UP000289260">
    <property type="component" value="Chromosome"/>
</dbReference>
<evidence type="ECO:0000313" key="3">
    <source>
        <dbReference type="Proteomes" id="UP000289260"/>
    </source>
</evidence>
<gene>
    <name evidence="2" type="ORF">EVS81_11795</name>
</gene>
<dbReference type="OrthoDB" id="25997at2"/>
<keyword evidence="1" id="KW-0812">Transmembrane</keyword>
<dbReference type="AlphaFoldDB" id="A0A4P6KG82"/>
<name>A0A4P6KG82_9MICO</name>
<sequence length="155" mass="16810">MSNADLREPRDPAASPDAPVDRLGGLGRVLITVYIVLAIAATFRSIYQIIAKFDEAPLAYSLSAVAGLVYIVATVALIKRRGAWRTVAWCALLFELCGVLIVGTLSLLAPQLFAHPSVWSHFGSGYLFIPLVLPVLGLIWLRRVDRAARGIEEPA</sequence>
<feature type="transmembrane region" description="Helical" evidence="1">
    <location>
        <begin position="90"/>
        <end position="113"/>
    </location>
</feature>